<dbReference type="Proteomes" id="UP000243406">
    <property type="component" value="Unassembled WGS sequence"/>
</dbReference>
<evidence type="ECO:0000256" key="2">
    <source>
        <dbReference type="ARBA" id="ARBA00022485"/>
    </source>
</evidence>
<dbReference type="InterPro" id="IPR017900">
    <property type="entry name" value="4Fe4S_Fe_S_CS"/>
</dbReference>
<dbReference type="PIRSF" id="PIRSF036408">
    <property type="entry name" value="PduS_prd"/>
    <property type="match status" value="1"/>
</dbReference>
<dbReference type="GO" id="GO:0051539">
    <property type="term" value="F:4 iron, 4 sulfur cluster binding"/>
    <property type="evidence" value="ECO:0007669"/>
    <property type="project" value="UniProtKB-KW"/>
</dbReference>
<dbReference type="InterPro" id="IPR011053">
    <property type="entry name" value="Single_hybrid_motif"/>
</dbReference>
<dbReference type="SUPFAM" id="SSF142984">
    <property type="entry name" value="Nqo1 middle domain-like"/>
    <property type="match status" value="1"/>
</dbReference>
<evidence type="ECO:0000259" key="8">
    <source>
        <dbReference type="PROSITE" id="PS51379"/>
    </source>
</evidence>
<dbReference type="InterPro" id="IPR017896">
    <property type="entry name" value="4Fe4S_Fe-S-bd"/>
</dbReference>
<evidence type="ECO:0000256" key="5">
    <source>
        <dbReference type="ARBA" id="ARBA00022982"/>
    </source>
</evidence>
<gene>
    <name evidence="9" type="ORF">SAMN02745120_1212</name>
</gene>
<keyword evidence="6" id="KW-0408">Iron</keyword>
<dbReference type="SUPFAM" id="SSF46548">
    <property type="entry name" value="alpha-helical ferredoxin"/>
    <property type="match status" value="1"/>
</dbReference>
<keyword evidence="10" id="KW-1185">Reference proteome</keyword>
<dbReference type="SUPFAM" id="SSF51230">
    <property type="entry name" value="Single hybrid motif"/>
    <property type="match status" value="1"/>
</dbReference>
<dbReference type="Pfam" id="PF13375">
    <property type="entry name" value="RnfC_N"/>
    <property type="match status" value="1"/>
</dbReference>
<dbReference type="GO" id="GO:0046872">
    <property type="term" value="F:metal ion binding"/>
    <property type="evidence" value="ECO:0007669"/>
    <property type="project" value="UniProtKB-KW"/>
</dbReference>
<dbReference type="Gene3D" id="3.40.50.11540">
    <property type="entry name" value="NADH-ubiquinone oxidoreductase 51kDa subunit"/>
    <property type="match status" value="1"/>
</dbReference>
<dbReference type="RefSeq" id="WP_079589116.1">
    <property type="nucleotide sequence ID" value="NZ_FUYN01000002.1"/>
</dbReference>
<evidence type="ECO:0000256" key="1">
    <source>
        <dbReference type="ARBA" id="ARBA00022448"/>
    </source>
</evidence>
<dbReference type="Pfam" id="PF01512">
    <property type="entry name" value="Complex1_51K"/>
    <property type="match status" value="1"/>
</dbReference>
<accession>A0A1T5AVJ4</accession>
<keyword evidence="1" id="KW-0813">Transport</keyword>
<dbReference type="Gene3D" id="1.10.1060.10">
    <property type="entry name" value="Alpha-helical ferredoxin"/>
    <property type="match status" value="1"/>
</dbReference>
<dbReference type="GO" id="GO:0016020">
    <property type="term" value="C:membrane"/>
    <property type="evidence" value="ECO:0007669"/>
    <property type="project" value="InterPro"/>
</dbReference>
<keyword evidence="7" id="KW-0411">Iron-sulfur</keyword>
<proteinExistence type="predicted"/>
<dbReference type="InterPro" id="IPR017054">
    <property type="entry name" value="PduS"/>
</dbReference>
<feature type="domain" description="4Fe-4S ferredoxin-type" evidence="8">
    <location>
        <begin position="245"/>
        <end position="274"/>
    </location>
</feature>
<keyword evidence="5" id="KW-0249">Electron transport</keyword>
<organism evidence="9 10">
    <name type="scientific">Acetoanaerobium noterae</name>
    <dbReference type="NCBI Taxonomy" id="745369"/>
    <lineage>
        <taxon>Bacteria</taxon>
        <taxon>Bacillati</taxon>
        <taxon>Bacillota</taxon>
        <taxon>Clostridia</taxon>
        <taxon>Peptostreptococcales</taxon>
        <taxon>Filifactoraceae</taxon>
        <taxon>Acetoanaerobium</taxon>
    </lineage>
</organism>
<dbReference type="SUPFAM" id="SSF142019">
    <property type="entry name" value="Nqo1 FMN-binding domain-like"/>
    <property type="match status" value="1"/>
</dbReference>
<dbReference type="InterPro" id="IPR037225">
    <property type="entry name" value="Nuo51_FMN-bd_sf"/>
</dbReference>
<name>A0A1T5AVJ4_9FIRM</name>
<sequence length="445" mass="49333">MDLQQIVKDAGIVGAGGAGFPTHAKLTEKAEYILLNAAECEPLLRVDQQLMEIYPKEIILGFEAAGKQVGASQAIIGIKNKHKKVIKILNEAIEALNLTDYVKVTPLEDVYPAGDEHVLVYELTKKIVPELGIPLRVGCVVINSETALNIYNAINQVPVTDTYLTIAGDIENPVTLKVPVGTPIRALFEKAGIKDIDSYAVIDGGPMMGPVMENIDGFVNKKSKGYILLKKDHFLIKRKTVSLERASVVSRTACEQCRMCTDLCPRYLLGHNMQPHKMMRTLGYQLKDISEQDISQLCCECNVCELFACPVNIHPRAVNVIYKKKLQEQGIRYEPIKTEFTPRVARDFRLIPTKRLIFKLGLHDYDRPAPLDFDEYKSSYVEIPMSQHIGRPSQPIVSAGEQVKKGQLIAVIPENSLGAAIHASIDGVVVKVDEKSIAIKVGDYE</sequence>
<evidence type="ECO:0000313" key="9">
    <source>
        <dbReference type="EMBL" id="SKB39014.1"/>
    </source>
</evidence>
<evidence type="ECO:0000256" key="6">
    <source>
        <dbReference type="ARBA" id="ARBA00023004"/>
    </source>
</evidence>
<dbReference type="PROSITE" id="PS51379">
    <property type="entry name" value="4FE4S_FER_2"/>
    <property type="match status" value="1"/>
</dbReference>
<evidence type="ECO:0000256" key="3">
    <source>
        <dbReference type="ARBA" id="ARBA00022723"/>
    </source>
</evidence>
<reference evidence="10" key="1">
    <citation type="submission" date="2017-02" db="EMBL/GenBank/DDBJ databases">
        <authorList>
            <person name="Varghese N."/>
            <person name="Submissions S."/>
        </authorList>
    </citation>
    <scope>NUCLEOTIDE SEQUENCE [LARGE SCALE GENOMIC DNA]</scope>
    <source>
        <strain evidence="10">ATCC 35199</strain>
    </source>
</reference>
<keyword evidence="4" id="KW-0677">Repeat</keyword>
<dbReference type="PANTHER" id="PTHR43034:SF2">
    <property type="entry name" value="ION-TRANSLOCATING OXIDOREDUCTASE COMPLEX SUBUNIT C"/>
    <property type="match status" value="1"/>
</dbReference>
<evidence type="ECO:0000313" key="10">
    <source>
        <dbReference type="Proteomes" id="UP000243406"/>
    </source>
</evidence>
<evidence type="ECO:0000256" key="7">
    <source>
        <dbReference type="ARBA" id="ARBA00023014"/>
    </source>
</evidence>
<dbReference type="GO" id="GO:0009055">
    <property type="term" value="F:electron transfer activity"/>
    <property type="evidence" value="ECO:0007669"/>
    <property type="project" value="InterPro"/>
</dbReference>
<dbReference type="InterPro" id="IPR009051">
    <property type="entry name" value="Helical_ferredxn"/>
</dbReference>
<dbReference type="AlphaFoldDB" id="A0A1T5AVJ4"/>
<dbReference type="InterPro" id="IPR011538">
    <property type="entry name" value="Nuo51_FMN-bd"/>
</dbReference>
<dbReference type="OrthoDB" id="9767754at2"/>
<dbReference type="PANTHER" id="PTHR43034">
    <property type="entry name" value="ION-TRANSLOCATING OXIDOREDUCTASE COMPLEX SUBUNIT C"/>
    <property type="match status" value="1"/>
</dbReference>
<dbReference type="EMBL" id="FUYN01000002">
    <property type="protein sequence ID" value="SKB39014.1"/>
    <property type="molecule type" value="Genomic_DNA"/>
</dbReference>
<dbReference type="InterPro" id="IPR026902">
    <property type="entry name" value="RnfC_N"/>
</dbReference>
<dbReference type="InterPro" id="IPR010208">
    <property type="entry name" value="Ion_transpt_RnfC/RsxC"/>
</dbReference>
<dbReference type="PROSITE" id="PS00198">
    <property type="entry name" value="4FE4S_FER_1"/>
    <property type="match status" value="1"/>
</dbReference>
<keyword evidence="3" id="KW-0479">Metal-binding</keyword>
<protein>
    <submittedName>
        <fullName evidence="9">Na+-translocating ferredoxin:NAD+ oxidoreductase RNF, RnfC subunit</fullName>
    </submittedName>
</protein>
<keyword evidence="2" id="KW-0004">4Fe-4S</keyword>
<evidence type="ECO:0000256" key="4">
    <source>
        <dbReference type="ARBA" id="ARBA00022737"/>
    </source>
</evidence>
<dbReference type="Pfam" id="PF13534">
    <property type="entry name" value="Fer4_17"/>
    <property type="match status" value="1"/>
</dbReference>